<evidence type="ECO:0000313" key="2">
    <source>
        <dbReference type="EMBL" id="QED46847.1"/>
    </source>
</evidence>
<feature type="transmembrane region" description="Helical" evidence="1">
    <location>
        <begin position="123"/>
        <end position="145"/>
    </location>
</feature>
<feature type="transmembrane region" description="Helical" evidence="1">
    <location>
        <begin position="92"/>
        <end position="111"/>
    </location>
</feature>
<dbReference type="Proteomes" id="UP000321555">
    <property type="component" value="Chromosome"/>
</dbReference>
<evidence type="ECO:0000313" key="3">
    <source>
        <dbReference type="Proteomes" id="UP000321555"/>
    </source>
</evidence>
<reference evidence="3" key="1">
    <citation type="submission" date="2019-08" db="EMBL/GenBank/DDBJ databases">
        <authorList>
            <person name="Zheng X."/>
        </authorList>
    </citation>
    <scope>NUCLEOTIDE SEQUENCE [LARGE SCALE GENOMIC DNA]</scope>
    <source>
        <strain evidence="3">FJAT-25496</strain>
    </source>
</reference>
<dbReference type="AlphaFoldDB" id="A0A5B8Z225"/>
<name>A0A5B8Z225_CYTDA</name>
<proteinExistence type="predicted"/>
<accession>A0A5B8Z225</accession>
<keyword evidence="1" id="KW-0472">Membrane</keyword>
<dbReference type="RefSeq" id="WP_057775257.1">
    <property type="nucleotide sequence ID" value="NZ_CP042593.1"/>
</dbReference>
<organism evidence="2 3">
    <name type="scientific">Cytobacillus dafuensis</name>
    <name type="common">Bacillus dafuensis</name>
    <dbReference type="NCBI Taxonomy" id="1742359"/>
    <lineage>
        <taxon>Bacteria</taxon>
        <taxon>Bacillati</taxon>
        <taxon>Bacillota</taxon>
        <taxon>Bacilli</taxon>
        <taxon>Bacillales</taxon>
        <taxon>Bacillaceae</taxon>
        <taxon>Cytobacillus</taxon>
    </lineage>
</organism>
<feature type="transmembrane region" description="Helical" evidence="1">
    <location>
        <begin position="14"/>
        <end position="33"/>
    </location>
</feature>
<sequence length="193" mass="22303">MKSTDLRNMRMKQIAFTNGLILTALIIYFVIISNITFSFAHFFLVLGVLQIILGVLGLMKGESTKSIFPIFEQVAIYEKQKMGSEWSKLRRVGYVWNLILGCLLFLLSFLNRNSPDQVLRIELMFMVMIVFFLLVMINIGMIIHFRKVDRSTSELDMKGYTWKSNLVAVVIGIVFGIVMVRGTLYYVFQEVNF</sequence>
<dbReference type="STRING" id="1742359.GCA_001439625_04186"/>
<protein>
    <submittedName>
        <fullName evidence="2">Uncharacterized protein</fullName>
    </submittedName>
</protein>
<feature type="transmembrane region" description="Helical" evidence="1">
    <location>
        <begin position="166"/>
        <end position="188"/>
    </location>
</feature>
<keyword evidence="1" id="KW-1133">Transmembrane helix</keyword>
<dbReference type="KEGG" id="bda:FSZ17_05910"/>
<dbReference type="OrthoDB" id="2990059at2"/>
<feature type="transmembrane region" description="Helical" evidence="1">
    <location>
        <begin position="39"/>
        <end position="59"/>
    </location>
</feature>
<evidence type="ECO:0000256" key="1">
    <source>
        <dbReference type="SAM" id="Phobius"/>
    </source>
</evidence>
<dbReference type="EMBL" id="CP042593">
    <property type="protein sequence ID" value="QED46847.1"/>
    <property type="molecule type" value="Genomic_DNA"/>
</dbReference>
<keyword evidence="3" id="KW-1185">Reference proteome</keyword>
<keyword evidence="1" id="KW-0812">Transmembrane</keyword>
<gene>
    <name evidence="2" type="ORF">FSZ17_05910</name>
</gene>